<evidence type="ECO:0000313" key="9">
    <source>
        <dbReference type="EMBL" id="TWO73249.1"/>
    </source>
</evidence>
<evidence type="ECO:0000256" key="7">
    <source>
        <dbReference type="ARBA" id="ARBA00079883"/>
    </source>
</evidence>
<organism evidence="9 10">
    <name type="scientific">Caenimonas sedimenti</name>
    <dbReference type="NCBI Taxonomy" id="2596921"/>
    <lineage>
        <taxon>Bacteria</taxon>
        <taxon>Pseudomonadati</taxon>
        <taxon>Pseudomonadota</taxon>
        <taxon>Betaproteobacteria</taxon>
        <taxon>Burkholderiales</taxon>
        <taxon>Comamonadaceae</taxon>
        <taxon>Caenimonas</taxon>
    </lineage>
</organism>
<gene>
    <name evidence="9" type="ORF">FN976_01000</name>
</gene>
<comment type="function">
    <text evidence="5">Involved in the toluene-4-sulfonate degradation pathway. Does not discriminate between the sulfonate and the carboxyl substituents and can also be involved in the p-toluenecarboxylate degradation pathway.</text>
</comment>
<dbReference type="PANTHER" id="PTHR43353:SF5">
    <property type="entry name" value="SUCCINATE-SEMIALDEHYDE DEHYDROGENASE, MITOCHONDRIAL"/>
    <property type="match status" value="1"/>
</dbReference>
<sequence>MPLLHIAGRWRAGRHERRHTVFDPSCGQPIGELGLANGADIDEALAAAESGFAAWRQVPAFKRGEALLAAARRLQQRGEEIATLLTREQGKPLAEARSEIAGTVQVIQWYAEESRRSYGRIIPPRVPGSALQVLREPVGPCAAFSPWNFPLMLSSRKIAGALAAGCSVVLKAAEETPASVAAMVDCFLASGLPDGALQLLYGVPEEVSRRLLGSPIIRKLSFTGSVPVGRELARLAADQLQRVTLELGGHAPVLVFADANLDAAVVQLAGAKFRNAGQICAAPTRFLVERSVHDAFLERMAAACEQLRLGPGLAPGSTLGPLASARRQAAMQPLVDDALANGARLVVGGTRPEGQGFFYRPTLLADVPTQARAMGTEPFGPLVLTRPFDTEAEAIAVANGTRMGLAAYLYTDSASRQARLVPALRTGMVAINHASVSSPEAPFGGVGDSGYGSECGVEGLDAYLQPKFVHQFPAFDGTPPRISP</sequence>
<dbReference type="GO" id="GO:0018462">
    <property type="term" value="F:4-(hydroxymethyl)benzenesulfonate dehydrogenase activity"/>
    <property type="evidence" value="ECO:0007669"/>
    <property type="project" value="UniProtKB-EC"/>
</dbReference>
<dbReference type="InterPro" id="IPR016161">
    <property type="entry name" value="Ald_DH/histidinol_DH"/>
</dbReference>
<comment type="subunit">
    <text evidence="2">Homodimer.</text>
</comment>
<comment type="catalytic activity">
    <reaction evidence="4">
        <text>4-(hydroxymethyl)benzenesulfonate + NAD(+) = 4-formylbenzenesulfonate + NADH + H(+)</text>
        <dbReference type="Rhea" id="RHEA:24412"/>
        <dbReference type="ChEBI" id="CHEBI:11944"/>
        <dbReference type="ChEBI" id="CHEBI:11987"/>
        <dbReference type="ChEBI" id="CHEBI:15378"/>
        <dbReference type="ChEBI" id="CHEBI:57540"/>
        <dbReference type="ChEBI" id="CHEBI:57945"/>
        <dbReference type="EC" id="1.1.1.257"/>
    </reaction>
</comment>
<evidence type="ECO:0000259" key="8">
    <source>
        <dbReference type="Pfam" id="PF00171"/>
    </source>
</evidence>
<evidence type="ECO:0000256" key="1">
    <source>
        <dbReference type="ARBA" id="ARBA00009986"/>
    </source>
</evidence>
<keyword evidence="10" id="KW-1185">Reference proteome</keyword>
<dbReference type="CDD" id="cd07103">
    <property type="entry name" value="ALDH_F5_SSADH_GabD"/>
    <property type="match status" value="1"/>
</dbReference>
<accession>A0A562ZXB0</accession>
<dbReference type="Proteomes" id="UP000318199">
    <property type="component" value="Unassembled WGS sequence"/>
</dbReference>
<dbReference type="InterPro" id="IPR050740">
    <property type="entry name" value="Aldehyde_DH_Superfamily"/>
</dbReference>
<evidence type="ECO:0000256" key="4">
    <source>
        <dbReference type="ARBA" id="ARBA00051407"/>
    </source>
</evidence>
<dbReference type="GO" id="GO:0009450">
    <property type="term" value="P:gamma-aminobutyric acid catabolic process"/>
    <property type="evidence" value="ECO:0007669"/>
    <property type="project" value="TreeGrafter"/>
</dbReference>
<comment type="similarity">
    <text evidence="1">Belongs to the aldehyde dehydrogenase family.</text>
</comment>
<evidence type="ECO:0000256" key="3">
    <source>
        <dbReference type="ARBA" id="ARBA00023002"/>
    </source>
</evidence>
<evidence type="ECO:0000256" key="6">
    <source>
        <dbReference type="ARBA" id="ARBA00066857"/>
    </source>
</evidence>
<dbReference type="PROSITE" id="PS00070">
    <property type="entry name" value="ALDEHYDE_DEHYDR_CYS"/>
    <property type="match status" value="1"/>
</dbReference>
<keyword evidence="3" id="KW-0560">Oxidoreductase</keyword>
<protein>
    <recommendedName>
        <fullName evidence="6">4-(hydroxymethyl)benzenesulfonate dehydrogenase</fullName>
        <ecNumber evidence="6">1.1.1.257</ecNumber>
    </recommendedName>
    <alternativeName>
        <fullName evidence="7">Toluenesulfonate aldehyde dehydrogenase TsaD</fullName>
    </alternativeName>
</protein>
<dbReference type="InterPro" id="IPR015590">
    <property type="entry name" value="Aldehyde_DH_dom"/>
</dbReference>
<dbReference type="InterPro" id="IPR016162">
    <property type="entry name" value="Ald_DH_N"/>
</dbReference>
<dbReference type="PANTHER" id="PTHR43353">
    <property type="entry name" value="SUCCINATE-SEMIALDEHYDE DEHYDROGENASE, MITOCHONDRIAL"/>
    <property type="match status" value="1"/>
</dbReference>
<feature type="domain" description="Aldehyde dehydrogenase" evidence="8">
    <location>
        <begin position="10"/>
        <end position="469"/>
    </location>
</feature>
<dbReference type="SUPFAM" id="SSF53720">
    <property type="entry name" value="ALDH-like"/>
    <property type="match status" value="1"/>
</dbReference>
<evidence type="ECO:0000313" key="10">
    <source>
        <dbReference type="Proteomes" id="UP000318199"/>
    </source>
</evidence>
<dbReference type="Gene3D" id="3.40.309.10">
    <property type="entry name" value="Aldehyde Dehydrogenase, Chain A, domain 2"/>
    <property type="match status" value="1"/>
</dbReference>
<dbReference type="EMBL" id="VOBQ01000002">
    <property type="protein sequence ID" value="TWO73249.1"/>
    <property type="molecule type" value="Genomic_DNA"/>
</dbReference>
<dbReference type="Pfam" id="PF00171">
    <property type="entry name" value="Aldedh"/>
    <property type="match status" value="1"/>
</dbReference>
<dbReference type="InterPro" id="IPR016163">
    <property type="entry name" value="Ald_DH_C"/>
</dbReference>
<dbReference type="InterPro" id="IPR016160">
    <property type="entry name" value="Ald_DH_CS_CYS"/>
</dbReference>
<dbReference type="EC" id="1.1.1.257" evidence="6"/>
<dbReference type="FunFam" id="3.40.605.10:FF:000007">
    <property type="entry name" value="NAD/NADP-dependent betaine aldehyde dehydrogenase"/>
    <property type="match status" value="1"/>
</dbReference>
<dbReference type="GO" id="GO:0004777">
    <property type="term" value="F:succinate-semialdehyde dehydrogenase (NAD+) activity"/>
    <property type="evidence" value="ECO:0007669"/>
    <property type="project" value="TreeGrafter"/>
</dbReference>
<dbReference type="FunFam" id="3.40.309.10:FF:000009">
    <property type="entry name" value="Aldehyde dehydrogenase A"/>
    <property type="match status" value="1"/>
</dbReference>
<evidence type="ECO:0000256" key="2">
    <source>
        <dbReference type="ARBA" id="ARBA00011738"/>
    </source>
</evidence>
<proteinExistence type="inferred from homology"/>
<comment type="caution">
    <text evidence="9">The sequence shown here is derived from an EMBL/GenBank/DDBJ whole genome shotgun (WGS) entry which is preliminary data.</text>
</comment>
<name>A0A562ZXB0_9BURK</name>
<dbReference type="OrthoDB" id="6187633at2"/>
<evidence type="ECO:0000256" key="5">
    <source>
        <dbReference type="ARBA" id="ARBA00056807"/>
    </source>
</evidence>
<dbReference type="Gene3D" id="3.40.605.10">
    <property type="entry name" value="Aldehyde Dehydrogenase, Chain A, domain 1"/>
    <property type="match status" value="1"/>
</dbReference>
<dbReference type="AlphaFoldDB" id="A0A562ZXB0"/>
<reference evidence="9 10" key="1">
    <citation type="submission" date="2019-07" db="EMBL/GenBank/DDBJ databases">
        <title>Caenimonas sedimenti sp. nov., isolated from activated sludge.</title>
        <authorList>
            <person name="Xu J."/>
        </authorList>
    </citation>
    <scope>NUCLEOTIDE SEQUENCE [LARGE SCALE GENOMIC DNA]</scope>
    <source>
        <strain evidence="9 10">HX-9-20</strain>
    </source>
</reference>